<evidence type="ECO:0000313" key="1">
    <source>
        <dbReference type="EMBL" id="URE37897.1"/>
    </source>
</evidence>
<protein>
    <submittedName>
        <fullName evidence="1">Uncharacterized protein</fullName>
    </submittedName>
</protein>
<accession>A0A9E7KZ89</accession>
<gene>
    <name evidence="1" type="ORF">MUK42_20129</name>
</gene>
<evidence type="ECO:0000313" key="2">
    <source>
        <dbReference type="Proteomes" id="UP001055439"/>
    </source>
</evidence>
<dbReference type="AlphaFoldDB" id="A0A9E7KZ89"/>
<dbReference type="Proteomes" id="UP001055439">
    <property type="component" value="Chromosome 8"/>
</dbReference>
<name>A0A9E7KZ89_9LILI</name>
<keyword evidence="2" id="KW-1185">Reference proteome</keyword>
<feature type="non-terminal residue" evidence="1">
    <location>
        <position position="1"/>
    </location>
</feature>
<dbReference type="EMBL" id="CP097510">
    <property type="protein sequence ID" value="URE37897.1"/>
    <property type="molecule type" value="Genomic_DNA"/>
</dbReference>
<organism evidence="1 2">
    <name type="scientific">Musa troglodytarum</name>
    <name type="common">fe'i banana</name>
    <dbReference type="NCBI Taxonomy" id="320322"/>
    <lineage>
        <taxon>Eukaryota</taxon>
        <taxon>Viridiplantae</taxon>
        <taxon>Streptophyta</taxon>
        <taxon>Embryophyta</taxon>
        <taxon>Tracheophyta</taxon>
        <taxon>Spermatophyta</taxon>
        <taxon>Magnoliopsida</taxon>
        <taxon>Liliopsida</taxon>
        <taxon>Zingiberales</taxon>
        <taxon>Musaceae</taxon>
        <taxon>Musa</taxon>
    </lineage>
</organism>
<proteinExistence type="predicted"/>
<sequence>KLRQVLQSRKDKIPLPRYKSGRLLALDSAGRCSSLVSVSPPQFHGIDPRPPVPSSVLFLFFPVLPSFVSRSRGFALVEQVLLRCRVSVSERRSWMLMFSLFFCASL</sequence>
<reference evidence="1" key="1">
    <citation type="submission" date="2022-05" db="EMBL/GenBank/DDBJ databases">
        <title>The Musa troglodytarum L. genome provides insights into the mechanism of non-climacteric behaviour and enrichment of carotenoids.</title>
        <authorList>
            <person name="Wang J."/>
        </authorList>
    </citation>
    <scope>NUCLEOTIDE SEQUENCE</scope>
    <source>
        <tissue evidence="1">Leaf</tissue>
    </source>
</reference>